<name>A0ABV4J0K6_9ACTN</name>
<evidence type="ECO:0000313" key="2">
    <source>
        <dbReference type="EMBL" id="MEZ3180343.1"/>
    </source>
</evidence>
<organism evidence="2 3">
    <name type="scientific">Streptomyces pimonensis</name>
    <dbReference type="NCBI Taxonomy" id="2860288"/>
    <lineage>
        <taxon>Bacteria</taxon>
        <taxon>Bacillati</taxon>
        <taxon>Actinomycetota</taxon>
        <taxon>Actinomycetes</taxon>
        <taxon>Kitasatosporales</taxon>
        <taxon>Streptomycetaceae</taxon>
        <taxon>Streptomyces</taxon>
    </lineage>
</organism>
<protein>
    <submittedName>
        <fullName evidence="2">Uncharacterized protein</fullName>
    </submittedName>
</protein>
<proteinExistence type="predicted"/>
<keyword evidence="3" id="KW-1185">Reference proteome</keyword>
<dbReference type="EMBL" id="JAHWZY010000016">
    <property type="protein sequence ID" value="MEZ3180343.1"/>
    <property type="molecule type" value="Genomic_DNA"/>
</dbReference>
<feature type="coiled-coil region" evidence="1">
    <location>
        <begin position="71"/>
        <end position="98"/>
    </location>
</feature>
<comment type="caution">
    <text evidence="2">The sequence shown here is derived from an EMBL/GenBank/DDBJ whole genome shotgun (WGS) entry which is preliminary data.</text>
</comment>
<reference evidence="2 3" key="1">
    <citation type="journal article" date="2021" name="Res Sq">
        <title>Streptomyces Pimoensis sp. nov., Isolated From the Taklimakan Desert in Xinjiang, China.</title>
        <authorList>
            <person name="Zhang P."/>
            <person name="Luo X."/>
            <person name="Luo X."/>
            <person name="Liu Z."/>
            <person name="Xia Z."/>
            <person name="Wan C."/>
            <person name="zhang L."/>
        </authorList>
    </citation>
    <scope>NUCLEOTIDE SEQUENCE [LARGE SCALE GENOMIC DNA]</scope>
    <source>
        <strain evidence="2 3">TRM75549</strain>
    </source>
</reference>
<accession>A0ABV4J0K6</accession>
<dbReference type="Proteomes" id="UP001567537">
    <property type="component" value="Unassembled WGS sequence"/>
</dbReference>
<evidence type="ECO:0000256" key="1">
    <source>
        <dbReference type="SAM" id="Coils"/>
    </source>
</evidence>
<sequence length="151" mass="16520">MTITDLIPGLKGHGRRRAVDKVEELSEDVRSLLTFKMAADDFFALLTQDRDDVYACWDEERSKRHEAEEIVVQQLASIEALRAENDQLYAELLALKAAAANAGAVTVPPMVRPIDGPEDQATAPIDVRPLWAARDAGLLGPGDDTQPIEGI</sequence>
<keyword evidence="1" id="KW-0175">Coiled coil</keyword>
<evidence type="ECO:0000313" key="3">
    <source>
        <dbReference type="Proteomes" id="UP001567537"/>
    </source>
</evidence>
<gene>
    <name evidence="2" type="ORF">KYY02_17110</name>
</gene>
<dbReference type="RefSeq" id="WP_371238893.1">
    <property type="nucleotide sequence ID" value="NZ_JAHWZY010000016.1"/>
</dbReference>